<organism evidence="3 4">
    <name type="scientific">Byssochlamys spectabilis</name>
    <name type="common">Paecilomyces variotii</name>
    <dbReference type="NCBI Taxonomy" id="264951"/>
    <lineage>
        <taxon>Eukaryota</taxon>
        <taxon>Fungi</taxon>
        <taxon>Dikarya</taxon>
        <taxon>Ascomycota</taxon>
        <taxon>Pezizomycotina</taxon>
        <taxon>Eurotiomycetes</taxon>
        <taxon>Eurotiomycetidae</taxon>
        <taxon>Eurotiales</taxon>
        <taxon>Thermoascaceae</taxon>
        <taxon>Paecilomyces</taxon>
    </lineage>
</organism>
<dbReference type="VEuPathDB" id="FungiDB:C8Q69DRAFT_292075"/>
<feature type="compositionally biased region" description="Basic and acidic residues" evidence="1">
    <location>
        <begin position="96"/>
        <end position="106"/>
    </location>
</feature>
<reference evidence="3 4" key="1">
    <citation type="journal article" date="2018" name="Front. Microbiol.">
        <title>Genomic and genetic insights into a cosmopolitan fungus, Paecilomyces variotii (Eurotiales).</title>
        <authorList>
            <person name="Urquhart A.S."/>
            <person name="Mondo S.J."/>
            <person name="Makela M.R."/>
            <person name="Hane J.K."/>
            <person name="Wiebenga A."/>
            <person name="He G."/>
            <person name="Mihaltcheva S."/>
            <person name="Pangilinan J."/>
            <person name="Lipzen A."/>
            <person name="Barry K."/>
            <person name="de Vries R.P."/>
            <person name="Grigoriev I.V."/>
            <person name="Idnurm A."/>
        </authorList>
    </citation>
    <scope>NUCLEOTIDE SEQUENCE [LARGE SCALE GENOMIC DNA]</scope>
    <source>
        <strain evidence="3 4">CBS 101075</strain>
    </source>
</reference>
<evidence type="ECO:0000256" key="2">
    <source>
        <dbReference type="SAM" id="SignalP"/>
    </source>
</evidence>
<evidence type="ECO:0000256" key="1">
    <source>
        <dbReference type="SAM" id="MobiDB-lite"/>
    </source>
</evidence>
<keyword evidence="2" id="KW-0732">Signal</keyword>
<proteinExistence type="predicted"/>
<feature type="compositionally biased region" description="Basic and acidic residues" evidence="1">
    <location>
        <begin position="72"/>
        <end position="86"/>
    </location>
</feature>
<dbReference type="Proteomes" id="UP000283841">
    <property type="component" value="Unassembled WGS sequence"/>
</dbReference>
<name>A0A443HRN8_BYSSP</name>
<feature type="signal peptide" evidence="2">
    <location>
        <begin position="1"/>
        <end position="18"/>
    </location>
</feature>
<dbReference type="AlphaFoldDB" id="A0A443HRN8"/>
<dbReference type="GeneID" id="39596307"/>
<comment type="caution">
    <text evidence="3">The sequence shown here is derived from an EMBL/GenBank/DDBJ whole genome shotgun (WGS) entry which is preliminary data.</text>
</comment>
<evidence type="ECO:0000313" key="3">
    <source>
        <dbReference type="EMBL" id="RWQ94429.1"/>
    </source>
</evidence>
<protein>
    <recommendedName>
        <fullName evidence="5">Secreted protein</fullName>
    </recommendedName>
</protein>
<dbReference type="EMBL" id="RCNU01000007">
    <property type="protein sequence ID" value="RWQ94429.1"/>
    <property type="molecule type" value="Genomic_DNA"/>
</dbReference>
<evidence type="ECO:0000313" key="4">
    <source>
        <dbReference type="Proteomes" id="UP000283841"/>
    </source>
</evidence>
<keyword evidence="4" id="KW-1185">Reference proteome</keyword>
<gene>
    <name evidence="3" type="ORF">C8Q69DRAFT_292075</name>
</gene>
<accession>A0A443HRN8</accession>
<feature type="region of interest" description="Disordered" evidence="1">
    <location>
        <begin position="64"/>
        <end position="106"/>
    </location>
</feature>
<evidence type="ECO:0008006" key="5">
    <source>
        <dbReference type="Google" id="ProtNLM"/>
    </source>
</evidence>
<feature type="chain" id="PRO_5019549288" description="Secreted protein" evidence="2">
    <location>
        <begin position="19"/>
        <end position="106"/>
    </location>
</feature>
<sequence length="106" mass="12165">MSSWSRLSCLSCLSPVPAHTVWLHVSWYYSPRIRQTASQRVNTPETLDTVAALPTMRWRWAETLSTGTQGNREQHGRENGRNDSRRNSLKPVRCQWKADGDENHSA</sequence>
<dbReference type="RefSeq" id="XP_028484074.1">
    <property type="nucleotide sequence ID" value="XM_028627030.1"/>
</dbReference>